<dbReference type="Gene3D" id="3.40.30.10">
    <property type="entry name" value="Glutaredoxin"/>
    <property type="match status" value="1"/>
</dbReference>
<dbReference type="AlphaFoldDB" id="A0A382F1S8"/>
<evidence type="ECO:0000313" key="1">
    <source>
        <dbReference type="EMBL" id="SVB56592.1"/>
    </source>
</evidence>
<protein>
    <submittedName>
        <fullName evidence="1">Uncharacterized protein</fullName>
    </submittedName>
</protein>
<dbReference type="EMBL" id="UINC01047381">
    <property type="protein sequence ID" value="SVB56592.1"/>
    <property type="molecule type" value="Genomic_DNA"/>
</dbReference>
<gene>
    <name evidence="1" type="ORF">METZ01_LOCUS209446</name>
</gene>
<organism evidence="1">
    <name type="scientific">marine metagenome</name>
    <dbReference type="NCBI Taxonomy" id="408172"/>
    <lineage>
        <taxon>unclassified sequences</taxon>
        <taxon>metagenomes</taxon>
        <taxon>ecological metagenomes</taxon>
    </lineage>
</organism>
<name>A0A382F1S8_9ZZZZ</name>
<accession>A0A382F1S8</accession>
<reference evidence="1" key="1">
    <citation type="submission" date="2018-05" db="EMBL/GenBank/DDBJ databases">
        <authorList>
            <person name="Lanie J.A."/>
            <person name="Ng W.-L."/>
            <person name="Kazmierczak K.M."/>
            <person name="Andrzejewski T.M."/>
            <person name="Davidsen T.M."/>
            <person name="Wayne K.J."/>
            <person name="Tettelin H."/>
            <person name="Glass J.I."/>
            <person name="Rusch D."/>
            <person name="Podicherti R."/>
            <person name="Tsui H.-C.T."/>
            <person name="Winkler M.E."/>
        </authorList>
    </citation>
    <scope>NUCLEOTIDE SEQUENCE</scope>
</reference>
<proteinExistence type="predicted"/>
<sequence>MLMVGVAIVITAIATITFVTLSPNDSNEAIDSSTLVSGGSLIGNPDAPVTLVEFGDFQ</sequence>